<feature type="compositionally biased region" description="Basic and acidic residues" evidence="1">
    <location>
        <begin position="1"/>
        <end position="10"/>
    </location>
</feature>
<feature type="compositionally biased region" description="Pro residues" evidence="1">
    <location>
        <begin position="368"/>
        <end position="381"/>
    </location>
</feature>
<feature type="compositionally biased region" description="Pro residues" evidence="1">
    <location>
        <begin position="267"/>
        <end position="276"/>
    </location>
</feature>
<proteinExistence type="predicted"/>
<evidence type="ECO:0000313" key="2">
    <source>
        <dbReference type="EMBL" id="NDV30651.1"/>
    </source>
</evidence>
<organism evidence="2">
    <name type="scientific">Arcella intermedia</name>
    <dbReference type="NCBI Taxonomy" id="1963864"/>
    <lineage>
        <taxon>Eukaryota</taxon>
        <taxon>Amoebozoa</taxon>
        <taxon>Tubulinea</taxon>
        <taxon>Elardia</taxon>
        <taxon>Arcellinida</taxon>
        <taxon>Sphaerothecina</taxon>
        <taxon>Arcellidae</taxon>
        <taxon>Arcella</taxon>
    </lineage>
</organism>
<accession>A0A6B2L170</accession>
<feature type="compositionally biased region" description="Polar residues" evidence="1">
    <location>
        <begin position="12"/>
        <end position="31"/>
    </location>
</feature>
<feature type="region of interest" description="Disordered" evidence="1">
    <location>
        <begin position="1"/>
        <end position="82"/>
    </location>
</feature>
<reference evidence="2" key="1">
    <citation type="journal article" date="2020" name="J. Eukaryot. Microbiol.">
        <title>De novo Sequencing, Assembly and Annotation of the Transcriptome for the Free-Living Testate Amoeba Arcella intermedia.</title>
        <authorList>
            <person name="Ribeiro G.M."/>
            <person name="Porfirio-Sousa A.L."/>
            <person name="Maurer-Alcala X.X."/>
            <person name="Katz L.A."/>
            <person name="Lahr D.J.G."/>
        </authorList>
    </citation>
    <scope>NUCLEOTIDE SEQUENCE</scope>
</reference>
<feature type="region of interest" description="Disordered" evidence="1">
    <location>
        <begin position="214"/>
        <end position="281"/>
    </location>
</feature>
<feature type="region of interest" description="Disordered" evidence="1">
    <location>
        <begin position="327"/>
        <end position="386"/>
    </location>
</feature>
<feature type="compositionally biased region" description="Polar residues" evidence="1">
    <location>
        <begin position="222"/>
        <end position="240"/>
    </location>
</feature>
<protein>
    <submittedName>
        <fullName evidence="2">Uncharacterized protein</fullName>
    </submittedName>
</protein>
<evidence type="ECO:0000256" key="1">
    <source>
        <dbReference type="SAM" id="MobiDB-lite"/>
    </source>
</evidence>
<dbReference type="AlphaFoldDB" id="A0A6B2L170"/>
<name>A0A6B2L170_9EUKA</name>
<feature type="compositionally biased region" description="Basic and acidic residues" evidence="1">
    <location>
        <begin position="32"/>
        <end position="43"/>
    </location>
</feature>
<sequence>MRKAEDEKGKPKNNTETPTSFNSSWANTPRSNRTETRQLEFGRSRILSRLPDEAKPENDGFDIPEEEEYKKNGEAPSKTDDNWGRFASVEEMAVKPPLEQQAPVVTKPLASGRTLMRGNATFVIGTDGSVSSSPARGIAAKAPAPVVVANKTQPVTPEPVKKPIPSVATVPTKSATLSSPASTSSSETKKKGNITGKLKTKLNLGKKGIGIGIGIRTEKSKAPQSQNNSPGTNPPSNRDINFQLGDDENSERSPRMNSRTFGAIPAEFPPRPPDPGEFPSSLTRDIYKAYMRRKFLRETWENALLAYRRKEAAGDVVAMEKILVGLRTDLSTQEDEEKEDPSAVPPHTDNSDSEFNPVDFDSIQPLTFNPPPATSPTPVPSDPDQQFLAFGDLPNFDAEQIGTVEFPNFDAMDFNEDEWDDF</sequence>
<dbReference type="EMBL" id="GIBP01001682">
    <property type="protein sequence ID" value="NDV30651.1"/>
    <property type="molecule type" value="Transcribed_RNA"/>
</dbReference>
<feature type="compositionally biased region" description="Basic and acidic residues" evidence="1">
    <location>
        <begin position="68"/>
        <end position="82"/>
    </location>
</feature>
<feature type="compositionally biased region" description="Low complexity" evidence="1">
    <location>
        <begin position="171"/>
        <end position="186"/>
    </location>
</feature>
<feature type="region of interest" description="Disordered" evidence="1">
    <location>
        <begin position="153"/>
        <end position="199"/>
    </location>
</feature>